<dbReference type="SUPFAM" id="SSF52833">
    <property type="entry name" value="Thioredoxin-like"/>
    <property type="match status" value="1"/>
</dbReference>
<dbReference type="RefSeq" id="WP_146275969.1">
    <property type="nucleotide sequence ID" value="NZ_CP042260.1"/>
</dbReference>
<dbReference type="Gene3D" id="2.120.10.30">
    <property type="entry name" value="TolB, C-terminal domain"/>
    <property type="match status" value="2"/>
</dbReference>
<dbReference type="CDD" id="cd14951">
    <property type="entry name" value="NHL-2_like"/>
    <property type="match status" value="1"/>
</dbReference>
<dbReference type="Pfam" id="PF01436">
    <property type="entry name" value="NHL"/>
    <property type="match status" value="1"/>
</dbReference>
<dbReference type="InterPro" id="IPR012336">
    <property type="entry name" value="Thioredoxin-like_fold"/>
</dbReference>
<feature type="domain" description="Thioredoxin" evidence="3">
    <location>
        <begin position="7"/>
        <end position="154"/>
    </location>
</feature>
<dbReference type="InterPro" id="IPR045302">
    <property type="entry name" value="NHL2_NHL_rpt_dom"/>
</dbReference>
<dbReference type="InterPro" id="IPR001258">
    <property type="entry name" value="NHL_repeat"/>
</dbReference>
<dbReference type="PANTHER" id="PTHR46388">
    <property type="entry name" value="NHL REPEAT-CONTAINING PROTEIN 2"/>
    <property type="match status" value="1"/>
</dbReference>
<evidence type="ECO:0000259" key="3">
    <source>
        <dbReference type="PROSITE" id="PS51352"/>
    </source>
</evidence>
<feature type="repeat" description="NHL" evidence="2">
    <location>
        <begin position="423"/>
        <end position="453"/>
    </location>
</feature>
<reference evidence="4 5" key="1">
    <citation type="submission" date="2019-07" db="EMBL/GenBank/DDBJ databases">
        <title>Complete Genome Sequence of drought tolerant Plant Growth-Promoting Rhizobacterium Glutamicibacter halophytocola DR408.</title>
        <authorList>
            <person name="Nishu S.D."/>
            <person name="Lee T.K."/>
        </authorList>
    </citation>
    <scope>NUCLEOTIDE SEQUENCE [LARGE SCALE GENOMIC DNA]</scope>
    <source>
        <strain evidence="4 5">DR408</strain>
    </source>
</reference>
<dbReference type="InterPro" id="IPR036249">
    <property type="entry name" value="Thioredoxin-like_sf"/>
</dbReference>
<dbReference type="InterPro" id="IPR011042">
    <property type="entry name" value="6-blade_b-propeller_TolB-like"/>
</dbReference>
<sequence length="634" mass="67642">MSATESVRANYKVRASELLGRNWLNTGGKQLDLEALRGKIVLLDFWTFCCINCLHVLDELRPLEEQYSDVLVTVGVHSPKFEHEADPDALAAAVERYEIHHPVLDDPELVTWQAYGARAWPTLVVLDPEGYIVAHLSGEGHAQGLGSLVDELIAEHEAKGTLHRGNGPYVAPEAREGDLRFPGKAIALDNGNFLVGDSGHHRLVELDADFSVVRTIGSGAKGYADGDAGTAQFNELQGLAALPAELAAEVGYDVIVADTVNHRLRSVNLATGQVGTVAGNGVQRLLDSDNARQETQPTDLGTDALNISLSSPWDVLYHPSGQVIIAMAGTHQIFAFDPRTTAVSVFAGTGLEGLNDGTPDEAWFAQSSGLALSGENVWIADSETSALRWIEVQDGEAKSVNTAIGTGLFDFGFRDGAAEQARLQHPLGVAVLPDGSIAIADSYNGAVRRFDPATKTVSTLAKGLKEPADVLVDTSVDGDPVLLVVETNTHQLVRIPIPAEALVVDEGASQTQRPKTRVQSGNHEILVRFAAPKGQKLDDRWGDPTQLKISASPEELILEGGGTSVGLTRTLVLNPEVSEGVLHITARAAACDGEPGGEIPDHAACHLYQQDWGIPVLLDAQGENELLLDLRGVN</sequence>
<dbReference type="PROSITE" id="PS51125">
    <property type="entry name" value="NHL"/>
    <property type="match status" value="1"/>
</dbReference>
<dbReference type="Proteomes" id="UP000320717">
    <property type="component" value="Chromosome"/>
</dbReference>
<dbReference type="Pfam" id="PF13905">
    <property type="entry name" value="Thioredoxin_8"/>
    <property type="match status" value="1"/>
</dbReference>
<evidence type="ECO:0000313" key="5">
    <source>
        <dbReference type="Proteomes" id="UP000320717"/>
    </source>
</evidence>
<evidence type="ECO:0000313" key="4">
    <source>
        <dbReference type="EMBL" id="QDY66096.1"/>
    </source>
</evidence>
<organism evidence="4 5">
    <name type="scientific">Glutamicibacter halophytocola</name>
    <dbReference type="NCBI Taxonomy" id="1933880"/>
    <lineage>
        <taxon>Bacteria</taxon>
        <taxon>Bacillati</taxon>
        <taxon>Actinomycetota</taxon>
        <taxon>Actinomycetes</taxon>
        <taxon>Micrococcales</taxon>
        <taxon>Micrococcaceae</taxon>
        <taxon>Glutamicibacter</taxon>
    </lineage>
</organism>
<dbReference type="PROSITE" id="PS51352">
    <property type="entry name" value="THIOREDOXIN_2"/>
    <property type="match status" value="1"/>
</dbReference>
<dbReference type="Gene3D" id="3.40.30.10">
    <property type="entry name" value="Glutaredoxin"/>
    <property type="match status" value="1"/>
</dbReference>
<keyword evidence="1" id="KW-0677">Repeat</keyword>
<name>A0ABX5Y826_9MICC</name>
<evidence type="ECO:0000256" key="1">
    <source>
        <dbReference type="ARBA" id="ARBA00022737"/>
    </source>
</evidence>
<keyword evidence="5" id="KW-1185">Reference proteome</keyword>
<dbReference type="SUPFAM" id="SSF101898">
    <property type="entry name" value="NHL repeat"/>
    <property type="match status" value="1"/>
</dbReference>
<accession>A0ABX5Y826</accession>
<protein>
    <submittedName>
        <fullName evidence="4">Redoxin domain-containing protein</fullName>
    </submittedName>
</protein>
<evidence type="ECO:0000256" key="2">
    <source>
        <dbReference type="PROSITE-ProRule" id="PRU00504"/>
    </source>
</evidence>
<proteinExistence type="predicted"/>
<dbReference type="EMBL" id="CP042260">
    <property type="protein sequence ID" value="QDY66096.1"/>
    <property type="molecule type" value="Genomic_DNA"/>
</dbReference>
<dbReference type="InterPro" id="IPR013766">
    <property type="entry name" value="Thioredoxin_domain"/>
</dbReference>
<dbReference type="PANTHER" id="PTHR46388:SF2">
    <property type="entry name" value="NHL REPEAT-CONTAINING PROTEIN 2"/>
    <property type="match status" value="1"/>
</dbReference>
<gene>
    <name evidence="4" type="ORF">FQA45_07115</name>
</gene>